<accession>A0A7C2NWV5</accession>
<dbReference type="AlphaFoldDB" id="A0A7C2NWV5"/>
<comment type="caution">
    <text evidence="3">The sequence shown here is derived from an EMBL/GenBank/DDBJ whole genome shotgun (WGS) entry which is preliminary data.</text>
</comment>
<protein>
    <submittedName>
        <fullName evidence="3">Uncharacterized protein</fullName>
    </submittedName>
</protein>
<dbReference type="EMBL" id="DSOK01000382">
    <property type="protein sequence ID" value="HEN16548.1"/>
    <property type="molecule type" value="Genomic_DNA"/>
</dbReference>
<sequence length="341" mass="36920">MSTQPSPVASPSPASAHRPAAAANGASAPRNGQAGLADLTQKDALIQALTAQLEQAAEQLDRLQRSGADRRRGVAGGGLPAELVEEHRQAVGDLQRVVQQWEDMQAGLTLGRIEIQLTELRDYLVSRLDHVAPGAIVERHPGPTIHEEPAAFTNGHTGANGDASESSADSEWSRLKSQLLAGGDANTESVSAPAPLVLEPLPEPPDAVDIEHAEREYLELAILARDEYITALTRRLRAVEVAQPVSELMSLGVEAPEFVARVTTLEQQLQEHLRLAEVELSLERAKMARDHSRLLQQQEQIEKQLKKLGLQSPDGAENGRSAPASNPDRRWMRFLGTPKGE</sequence>
<organism evidence="3">
    <name type="scientific">Schlesneria paludicola</name>
    <dbReference type="NCBI Taxonomy" id="360056"/>
    <lineage>
        <taxon>Bacteria</taxon>
        <taxon>Pseudomonadati</taxon>
        <taxon>Planctomycetota</taxon>
        <taxon>Planctomycetia</taxon>
        <taxon>Planctomycetales</taxon>
        <taxon>Planctomycetaceae</taxon>
        <taxon>Schlesneria</taxon>
    </lineage>
</organism>
<feature type="region of interest" description="Disordered" evidence="2">
    <location>
        <begin position="1"/>
        <end position="35"/>
    </location>
</feature>
<feature type="compositionally biased region" description="Basic and acidic residues" evidence="2">
    <location>
        <begin position="138"/>
        <end position="149"/>
    </location>
</feature>
<gene>
    <name evidence="3" type="ORF">ENQ76_13890</name>
</gene>
<name>A0A7C2NWV5_9PLAN</name>
<feature type="coiled-coil region" evidence="1">
    <location>
        <begin position="39"/>
        <end position="104"/>
    </location>
</feature>
<evidence type="ECO:0000256" key="2">
    <source>
        <dbReference type="SAM" id="MobiDB-lite"/>
    </source>
</evidence>
<feature type="region of interest" description="Disordered" evidence="2">
    <location>
        <begin position="138"/>
        <end position="170"/>
    </location>
</feature>
<proteinExistence type="predicted"/>
<reference evidence="3" key="1">
    <citation type="journal article" date="2020" name="mSystems">
        <title>Genome- and Community-Level Interaction Insights into Carbon Utilization and Element Cycling Functions of Hydrothermarchaeota in Hydrothermal Sediment.</title>
        <authorList>
            <person name="Zhou Z."/>
            <person name="Liu Y."/>
            <person name="Xu W."/>
            <person name="Pan J."/>
            <person name="Luo Z.H."/>
            <person name="Li M."/>
        </authorList>
    </citation>
    <scope>NUCLEOTIDE SEQUENCE [LARGE SCALE GENOMIC DNA]</scope>
    <source>
        <strain evidence="3">SpSt-339</strain>
    </source>
</reference>
<evidence type="ECO:0000313" key="3">
    <source>
        <dbReference type="EMBL" id="HEN16548.1"/>
    </source>
</evidence>
<feature type="region of interest" description="Disordered" evidence="2">
    <location>
        <begin position="305"/>
        <end position="341"/>
    </location>
</feature>
<evidence type="ECO:0000256" key="1">
    <source>
        <dbReference type="SAM" id="Coils"/>
    </source>
</evidence>
<feature type="compositionally biased region" description="Low complexity" evidence="2">
    <location>
        <begin position="1"/>
        <end position="29"/>
    </location>
</feature>
<keyword evidence="1" id="KW-0175">Coiled coil</keyword>